<evidence type="ECO:0000256" key="1">
    <source>
        <dbReference type="SAM" id="Coils"/>
    </source>
</evidence>
<evidence type="ECO:0000313" key="3">
    <source>
        <dbReference type="Proteomes" id="UP001644750"/>
    </source>
</evidence>
<evidence type="ECO:0000313" key="2">
    <source>
        <dbReference type="EMBL" id="NSJ78183.1"/>
    </source>
</evidence>
<name>A0ABX2HU64_ANAHA</name>
<dbReference type="EMBL" id="JAAITB010000002">
    <property type="protein sequence ID" value="NSJ78183.1"/>
    <property type="molecule type" value="Genomic_DNA"/>
</dbReference>
<proteinExistence type="predicted"/>
<sequence>MAKKEKRREADFTTSEMMKLSNCKSKQTFMNRLNLVCGHYGIDPMLFKMDEEFNNSENIFPAECGELLALLVKHYKVNPAVKADKELKGVTSESIYVFYEELMKDIDQLPDEIKNMVYAVPSYFTTNRIMIWIKKLAPIITQFILSYIDEKGEDMGALLQYLCVNIDKKNYDLFWNQKFLSMAEEANEEELKNSIYFFYGNGDDKEEEFKKRINTNNVSIDATIAELIKRIMLDIDKDEILDHPDSYENKMKREERYKLLNQYTLPRAGQYQKEILDKYKKGAQTWETVEEKIRQNNYIPDDAILTYESELEAREKYILELKKELEDAENDLERFRNQGSDFIKNRYQGVEELIENINSAYLEKCEHVRKDEKKLIDWTDRYLSRVMWEFLNKK</sequence>
<accession>A0ABX2HU64</accession>
<dbReference type="RefSeq" id="WP_173725479.1">
    <property type="nucleotide sequence ID" value="NZ_JAAIQB010000004.1"/>
</dbReference>
<protein>
    <submittedName>
        <fullName evidence="2">Uncharacterized protein</fullName>
    </submittedName>
</protein>
<keyword evidence="1" id="KW-0175">Coiled coil</keyword>
<keyword evidence="3" id="KW-1185">Reference proteome</keyword>
<gene>
    <name evidence="2" type="ORF">G5A72_00960</name>
</gene>
<comment type="caution">
    <text evidence="2">The sequence shown here is derived from an EMBL/GenBank/DDBJ whole genome shotgun (WGS) entry which is preliminary data.</text>
</comment>
<organism evidence="2 3">
    <name type="scientific">Anaerostipes hadrus</name>
    <dbReference type="NCBI Taxonomy" id="649756"/>
    <lineage>
        <taxon>Bacteria</taxon>
        <taxon>Bacillati</taxon>
        <taxon>Bacillota</taxon>
        <taxon>Clostridia</taxon>
        <taxon>Lachnospirales</taxon>
        <taxon>Lachnospiraceae</taxon>
        <taxon>Anaerostipes</taxon>
    </lineage>
</organism>
<reference evidence="2 3" key="1">
    <citation type="journal article" date="2020" name="Cell Host Microbe">
        <title>Functional and Genomic Variation between Human-Derived Isolates of Lachnospiraceae Reveals Inter- and Intra-Species Diversity.</title>
        <authorList>
            <person name="Sorbara M.T."/>
            <person name="Littmann E.R."/>
            <person name="Fontana E."/>
            <person name="Moody T.U."/>
            <person name="Kohout C.E."/>
            <person name="Gjonbalaj M."/>
            <person name="Eaton V."/>
            <person name="Seok R."/>
            <person name="Leiner I.M."/>
            <person name="Pamer E.G."/>
        </authorList>
    </citation>
    <scope>NUCLEOTIDE SEQUENCE [LARGE SCALE GENOMIC DNA]</scope>
    <source>
        <strain evidence="2 3">MSK.14.57</strain>
    </source>
</reference>
<feature type="coiled-coil region" evidence="1">
    <location>
        <begin position="311"/>
        <end position="345"/>
    </location>
</feature>
<dbReference type="Proteomes" id="UP001644750">
    <property type="component" value="Unassembled WGS sequence"/>
</dbReference>